<evidence type="ECO:0000313" key="3">
    <source>
        <dbReference type="Proteomes" id="UP001375240"/>
    </source>
</evidence>
<evidence type="ECO:0000256" key="1">
    <source>
        <dbReference type="SAM" id="MobiDB-lite"/>
    </source>
</evidence>
<dbReference type="Proteomes" id="UP001375240">
    <property type="component" value="Unassembled WGS sequence"/>
</dbReference>
<protein>
    <submittedName>
        <fullName evidence="2">Uncharacterized protein</fullName>
    </submittedName>
</protein>
<comment type="caution">
    <text evidence="2">The sequence shown here is derived from an EMBL/GenBank/DDBJ whole genome shotgun (WGS) entry which is preliminary data.</text>
</comment>
<sequence>MSNPSGSKNSYVANGQVLSSPPFTSRITRFSESVIQFLGLYTVSLLSFDPYASAEASSFATQNNSAMQGTSRGNGHSGFGGSTRQDPRGGGGGGGGQRLGTIDSVRGPECGSCG</sequence>
<dbReference type="InterPro" id="IPR024491">
    <property type="entry name" value="Se_SelK/SelG"/>
</dbReference>
<accession>A0AAV9V3R9</accession>
<organism evidence="2 3">
    <name type="scientific">Orbilia brochopaga</name>
    <dbReference type="NCBI Taxonomy" id="3140254"/>
    <lineage>
        <taxon>Eukaryota</taxon>
        <taxon>Fungi</taxon>
        <taxon>Dikarya</taxon>
        <taxon>Ascomycota</taxon>
        <taxon>Pezizomycotina</taxon>
        <taxon>Orbiliomycetes</taxon>
        <taxon>Orbiliales</taxon>
        <taxon>Orbiliaceae</taxon>
        <taxon>Orbilia</taxon>
    </lineage>
</organism>
<name>A0AAV9V3R9_9PEZI</name>
<keyword evidence="3" id="KW-1185">Reference proteome</keyword>
<gene>
    <name evidence="2" type="ORF">TWF696_005335</name>
</gene>
<dbReference type="AlphaFoldDB" id="A0AAV9V3R9"/>
<dbReference type="EMBL" id="JAVHNQ010000003">
    <property type="protein sequence ID" value="KAK6353367.1"/>
    <property type="molecule type" value="Genomic_DNA"/>
</dbReference>
<reference evidence="2 3" key="1">
    <citation type="submission" date="2019-10" db="EMBL/GenBank/DDBJ databases">
        <authorList>
            <person name="Palmer J.M."/>
        </authorList>
    </citation>
    <scope>NUCLEOTIDE SEQUENCE [LARGE SCALE GENOMIC DNA]</scope>
    <source>
        <strain evidence="2 3">TWF696</strain>
    </source>
</reference>
<dbReference type="Pfam" id="PF10961">
    <property type="entry name" value="SelK_SelG"/>
    <property type="match status" value="1"/>
</dbReference>
<feature type="region of interest" description="Disordered" evidence="1">
    <location>
        <begin position="57"/>
        <end position="114"/>
    </location>
</feature>
<evidence type="ECO:0000313" key="2">
    <source>
        <dbReference type="EMBL" id="KAK6353367.1"/>
    </source>
</evidence>
<feature type="compositionally biased region" description="Gly residues" evidence="1">
    <location>
        <begin position="88"/>
        <end position="98"/>
    </location>
</feature>
<feature type="compositionally biased region" description="Polar residues" evidence="1">
    <location>
        <begin position="57"/>
        <end position="74"/>
    </location>
</feature>
<proteinExistence type="predicted"/>